<dbReference type="AlphaFoldDB" id="A0A0U0RJR2"/>
<proteinExistence type="predicted"/>
<dbReference type="Proteomes" id="UP000038802">
    <property type="component" value="Unassembled WGS sequence"/>
</dbReference>
<organism evidence="1 2">
    <name type="scientific">Mycobacterium tuberculosis</name>
    <dbReference type="NCBI Taxonomy" id="1773"/>
    <lineage>
        <taxon>Bacteria</taxon>
        <taxon>Bacillati</taxon>
        <taxon>Actinomycetota</taxon>
        <taxon>Actinomycetes</taxon>
        <taxon>Mycobacteriales</taxon>
        <taxon>Mycobacteriaceae</taxon>
        <taxon>Mycobacterium</taxon>
        <taxon>Mycobacterium tuberculosis complex</taxon>
    </lineage>
</organism>
<protein>
    <submittedName>
        <fullName evidence="1">Uncharacterized protein</fullName>
    </submittedName>
</protein>
<dbReference type="PROSITE" id="PS51257">
    <property type="entry name" value="PROKAR_LIPOPROTEIN"/>
    <property type="match status" value="1"/>
</dbReference>
<dbReference type="EMBL" id="CSAE01000322">
    <property type="protein sequence ID" value="COW10155.1"/>
    <property type="molecule type" value="Genomic_DNA"/>
</dbReference>
<gene>
    <name evidence="1" type="ORF">ERS007703_02764</name>
</gene>
<sequence length="31" mass="3396">MLVSSKASAARLRILFCWLWLNTAGSSCGPR</sequence>
<evidence type="ECO:0000313" key="2">
    <source>
        <dbReference type="Proteomes" id="UP000038802"/>
    </source>
</evidence>
<reference evidence="2" key="1">
    <citation type="submission" date="2015-03" db="EMBL/GenBank/DDBJ databases">
        <authorList>
            <consortium name="Pathogen Informatics"/>
        </authorList>
    </citation>
    <scope>NUCLEOTIDE SEQUENCE [LARGE SCALE GENOMIC DNA]</scope>
    <source>
        <strain evidence="2">K00500041</strain>
    </source>
</reference>
<name>A0A0U0RJR2_MYCTX</name>
<accession>A0A0U0RJR2</accession>
<evidence type="ECO:0000313" key="1">
    <source>
        <dbReference type="EMBL" id="COW10155.1"/>
    </source>
</evidence>